<dbReference type="Pfam" id="PF00361">
    <property type="entry name" value="Proton_antipo_M"/>
    <property type="match status" value="1"/>
</dbReference>
<geneLocation type="mitochondrion" evidence="19"/>
<feature type="transmembrane region" description="Helical" evidence="16">
    <location>
        <begin position="226"/>
        <end position="247"/>
    </location>
</feature>
<evidence type="ECO:0000256" key="3">
    <source>
        <dbReference type="ARBA" id="ARBA00012944"/>
    </source>
</evidence>
<feature type="transmembrane region" description="Helical" evidence="16">
    <location>
        <begin position="93"/>
        <end position="111"/>
    </location>
</feature>
<dbReference type="GO" id="GO:0042773">
    <property type="term" value="P:ATP synthesis coupled electron transport"/>
    <property type="evidence" value="ECO:0007669"/>
    <property type="project" value="InterPro"/>
</dbReference>
<evidence type="ECO:0000256" key="14">
    <source>
        <dbReference type="ARBA" id="ARBA00023136"/>
    </source>
</evidence>
<feature type="transmembrane region" description="Helical" evidence="16">
    <location>
        <begin position="62"/>
        <end position="81"/>
    </location>
</feature>
<keyword evidence="8" id="KW-1278">Translocase</keyword>
<evidence type="ECO:0000256" key="8">
    <source>
        <dbReference type="ARBA" id="ARBA00022967"/>
    </source>
</evidence>
<comment type="function">
    <text evidence="16">Core subunit of the mitochondrial membrane respiratory chain NADH dehydrogenase (Complex I) which catalyzes electron transfer from NADH through the respiratory chain, using ubiquinone as an electron acceptor. Essential for the catalytic activity and assembly of complex I.</text>
</comment>
<keyword evidence="5 16" id="KW-0813">Transport</keyword>
<feature type="transmembrane region" description="Helical" evidence="16">
    <location>
        <begin position="195"/>
        <end position="214"/>
    </location>
</feature>
<dbReference type="GO" id="GO:0015990">
    <property type="term" value="P:electron transport coupled proton transport"/>
    <property type="evidence" value="ECO:0007669"/>
    <property type="project" value="TreeGrafter"/>
</dbReference>
<feature type="domain" description="NADH:quinone oxidoreductase/Mrp antiporter transmembrane" evidence="17">
    <location>
        <begin position="115"/>
        <end position="398"/>
    </location>
</feature>
<feature type="domain" description="NADH:ubiquinone oxidoreductase chain 4 N-terminal" evidence="18">
    <location>
        <begin position="1"/>
        <end position="109"/>
    </location>
</feature>
<dbReference type="GO" id="GO:0008137">
    <property type="term" value="F:NADH dehydrogenase (ubiquinone) activity"/>
    <property type="evidence" value="ECO:0007669"/>
    <property type="project" value="UniProtKB-UniRule"/>
</dbReference>
<dbReference type="AlphaFoldDB" id="A0A0S3H7I0"/>
<organism evidence="19">
    <name type="scientific">Ameiurus melas</name>
    <name type="common">Black bullhead</name>
    <name type="synonym">Silurus melas</name>
    <dbReference type="NCBI Taxonomy" id="219545"/>
    <lineage>
        <taxon>Eukaryota</taxon>
        <taxon>Metazoa</taxon>
        <taxon>Chordata</taxon>
        <taxon>Craniata</taxon>
        <taxon>Vertebrata</taxon>
        <taxon>Euteleostomi</taxon>
        <taxon>Actinopterygii</taxon>
        <taxon>Neopterygii</taxon>
        <taxon>Teleostei</taxon>
        <taxon>Ostariophysi</taxon>
        <taxon>Siluriformes</taxon>
        <taxon>Ictaluridae</taxon>
        <taxon>Ameiurus</taxon>
    </lineage>
</organism>
<comment type="catalytic activity">
    <reaction evidence="15 16">
        <text>a ubiquinone + NADH + 5 H(+)(in) = a ubiquinol + NAD(+) + 4 H(+)(out)</text>
        <dbReference type="Rhea" id="RHEA:29091"/>
        <dbReference type="Rhea" id="RHEA-COMP:9565"/>
        <dbReference type="Rhea" id="RHEA-COMP:9566"/>
        <dbReference type="ChEBI" id="CHEBI:15378"/>
        <dbReference type="ChEBI" id="CHEBI:16389"/>
        <dbReference type="ChEBI" id="CHEBI:17976"/>
        <dbReference type="ChEBI" id="CHEBI:57540"/>
        <dbReference type="ChEBI" id="CHEBI:57945"/>
        <dbReference type="EC" id="7.1.1.2"/>
    </reaction>
</comment>
<feature type="transmembrane region" description="Helical" evidence="16">
    <location>
        <begin position="390"/>
        <end position="413"/>
    </location>
</feature>
<feature type="transmembrane region" description="Helical" evidence="16">
    <location>
        <begin position="351"/>
        <end position="370"/>
    </location>
</feature>
<evidence type="ECO:0000256" key="9">
    <source>
        <dbReference type="ARBA" id="ARBA00022982"/>
    </source>
</evidence>
<dbReference type="PANTHER" id="PTHR43507">
    <property type="entry name" value="NADH-UBIQUINONE OXIDOREDUCTASE CHAIN 4"/>
    <property type="match status" value="1"/>
</dbReference>
<evidence type="ECO:0000313" key="19">
    <source>
        <dbReference type="EMBL" id="ALR49233.1"/>
    </source>
</evidence>
<keyword evidence="6 16" id="KW-0679">Respiratory chain</keyword>
<evidence type="ECO:0000256" key="7">
    <source>
        <dbReference type="ARBA" id="ARBA00022692"/>
    </source>
</evidence>
<evidence type="ECO:0000259" key="17">
    <source>
        <dbReference type="Pfam" id="PF00361"/>
    </source>
</evidence>
<protein>
    <recommendedName>
        <fullName evidence="4 16">NADH-ubiquinone oxidoreductase chain 4</fullName>
        <ecNumber evidence="3 16">7.1.1.2</ecNumber>
    </recommendedName>
</protein>
<evidence type="ECO:0000256" key="10">
    <source>
        <dbReference type="ARBA" id="ARBA00022989"/>
    </source>
</evidence>
<keyword evidence="9 16" id="KW-0249">Electron transport</keyword>
<evidence type="ECO:0000256" key="2">
    <source>
        <dbReference type="ARBA" id="ARBA00009025"/>
    </source>
</evidence>
<dbReference type="GO" id="GO:0048039">
    <property type="term" value="F:ubiquinone binding"/>
    <property type="evidence" value="ECO:0007669"/>
    <property type="project" value="TreeGrafter"/>
</dbReference>
<feature type="transmembrane region" description="Helical" evidence="16">
    <location>
        <begin position="437"/>
        <end position="459"/>
    </location>
</feature>
<sequence length="460" mass="52021">MLKIVIRSILLYQQLWLSPSIWVSTSTTLQSFSIAYVSVIWINWASETGWASSNLYMGTDPLSTPLLVLTCWLLPLMILASQNHIKAEPIARQRNYITLLASLQPFLFMPFGPSEIIMFYNMFVATLIPTLIIITPWANEAVRQRAGTYFLLYTLAGSLPLLVALLVLHLNTGSLSMLIIQYSEPIALSSWGDKIWWAACLIPLLVKMPLYRLLLWLPNADVEGPLGASMLLATFFLNLGAYGMMRLMLMLHPLSKDMLFPVMALPVTRVLMTGSICLRQTDLKTFIPYTSGTRMALLPGGIWIQCRYGITGGLVWIIADGLVWSALFCSANTTYKRTHSRTMILARGMQIIFPLTAVWWFLSNLANLALPPLPNLMGELVIITPLLNCSPWTLFLTGPATQITAPYWLYFFLTAQRGPLPQHIINLQPFHTREHELLTRLPLAVLLLITNPQFMWGWWY</sequence>
<dbReference type="PANTHER" id="PTHR43507:SF20">
    <property type="entry name" value="NADH-UBIQUINONE OXIDOREDUCTASE CHAIN 4"/>
    <property type="match status" value="1"/>
</dbReference>
<evidence type="ECO:0000256" key="6">
    <source>
        <dbReference type="ARBA" id="ARBA00022660"/>
    </source>
</evidence>
<dbReference type="EC" id="7.1.1.2" evidence="3 16"/>
<evidence type="ECO:0000256" key="12">
    <source>
        <dbReference type="ARBA" id="ARBA00023075"/>
    </source>
</evidence>
<evidence type="ECO:0000256" key="15">
    <source>
        <dbReference type="ARBA" id="ARBA00049551"/>
    </source>
</evidence>
<reference evidence="19" key="1">
    <citation type="submission" date="2015-09" db="EMBL/GenBank/DDBJ databases">
        <authorList>
            <person name="Jackson K.R."/>
            <person name="Lunt B.L."/>
            <person name="Fisher J.N.B."/>
            <person name="Gardner A.V."/>
            <person name="Bailey M.E."/>
            <person name="Deus L.M."/>
            <person name="Earl A.S."/>
            <person name="Gibby P.D."/>
            <person name="Hartmann K.A."/>
            <person name="Liu J.E."/>
            <person name="Manci A.M."/>
            <person name="Nielsen D.A."/>
            <person name="Solomon M.B."/>
            <person name="Breakwell D.P."/>
            <person name="Burnett S.H."/>
            <person name="Grose J.H."/>
        </authorList>
    </citation>
    <scope>NUCLEOTIDE SEQUENCE</scope>
    <source>
        <tissue evidence="19">Fin ray</tissue>
    </source>
</reference>
<feature type="transmembrane region" description="Helical" evidence="16">
    <location>
        <begin position="21"/>
        <end position="42"/>
    </location>
</feature>
<proteinExistence type="inferred from homology"/>
<evidence type="ECO:0000256" key="1">
    <source>
        <dbReference type="ARBA" id="ARBA00004225"/>
    </source>
</evidence>
<dbReference type="Pfam" id="PF01059">
    <property type="entry name" value="Oxidored_q5_N"/>
    <property type="match status" value="1"/>
</dbReference>
<dbReference type="GO" id="GO:0031966">
    <property type="term" value="C:mitochondrial membrane"/>
    <property type="evidence" value="ECO:0007669"/>
    <property type="project" value="UniProtKB-SubCell"/>
</dbReference>
<keyword evidence="11 16" id="KW-0520">NAD</keyword>
<keyword evidence="14 16" id="KW-0472">Membrane</keyword>
<dbReference type="InterPro" id="IPR001750">
    <property type="entry name" value="ND/Mrp_TM"/>
</dbReference>
<dbReference type="PRINTS" id="PR01437">
    <property type="entry name" value="NUOXDRDTASE4"/>
</dbReference>
<dbReference type="EMBL" id="KT804702">
    <property type="protein sequence ID" value="ALR49233.1"/>
    <property type="molecule type" value="Genomic_DNA"/>
</dbReference>
<feature type="transmembrane region" description="Helical" evidence="16">
    <location>
        <begin position="150"/>
        <end position="170"/>
    </location>
</feature>
<comment type="similarity">
    <text evidence="2 16">Belongs to the complex I subunit 4 family.</text>
</comment>
<evidence type="ECO:0000256" key="13">
    <source>
        <dbReference type="ARBA" id="ARBA00023128"/>
    </source>
</evidence>
<dbReference type="GO" id="GO:0003954">
    <property type="term" value="F:NADH dehydrogenase activity"/>
    <property type="evidence" value="ECO:0007669"/>
    <property type="project" value="TreeGrafter"/>
</dbReference>
<comment type="subcellular location">
    <subcellularLocation>
        <location evidence="1 16">Mitochondrion membrane</location>
        <topology evidence="1 16">Multi-pass membrane protein</topology>
    </subcellularLocation>
</comment>
<evidence type="ECO:0000256" key="11">
    <source>
        <dbReference type="ARBA" id="ARBA00023027"/>
    </source>
</evidence>
<gene>
    <name evidence="19" type="primary">ND4</name>
</gene>
<keyword evidence="7 16" id="KW-0812">Transmembrane</keyword>
<evidence type="ECO:0000256" key="16">
    <source>
        <dbReference type="RuleBase" id="RU003297"/>
    </source>
</evidence>
<evidence type="ECO:0000256" key="4">
    <source>
        <dbReference type="ARBA" id="ARBA00021006"/>
    </source>
</evidence>
<feature type="transmembrane region" description="Helical" evidence="16">
    <location>
        <begin position="117"/>
        <end position="138"/>
    </location>
</feature>
<keyword evidence="13 16" id="KW-0496">Mitochondrion</keyword>
<keyword evidence="10 16" id="KW-1133">Transmembrane helix</keyword>
<keyword evidence="12 16" id="KW-0830">Ubiquinone</keyword>
<dbReference type="InterPro" id="IPR003918">
    <property type="entry name" value="NADH_UbQ_OxRdtase"/>
</dbReference>
<dbReference type="InterPro" id="IPR000260">
    <property type="entry name" value="NADH4_N"/>
</dbReference>
<accession>A0A0S3H7I0</accession>
<evidence type="ECO:0000256" key="5">
    <source>
        <dbReference type="ARBA" id="ARBA00022448"/>
    </source>
</evidence>
<evidence type="ECO:0000259" key="18">
    <source>
        <dbReference type="Pfam" id="PF01059"/>
    </source>
</evidence>
<name>A0A0S3H7I0_AMEME</name>
<feature type="transmembrane region" description="Helical" evidence="16">
    <location>
        <begin position="310"/>
        <end position="330"/>
    </location>
</feature>